<protein>
    <submittedName>
        <fullName evidence="2">Uncharacterized protein</fullName>
    </submittedName>
</protein>
<reference evidence="2" key="2">
    <citation type="submission" date="2020-11" db="EMBL/GenBank/DDBJ databases">
        <authorList>
            <person name="Cecchin M."/>
            <person name="Marcolungo L."/>
            <person name="Rossato M."/>
            <person name="Girolomoni L."/>
            <person name="Cosentino E."/>
            <person name="Cuine S."/>
            <person name="Li-Beisson Y."/>
            <person name="Delledonne M."/>
            <person name="Ballottari M."/>
        </authorList>
    </citation>
    <scope>NUCLEOTIDE SEQUENCE</scope>
    <source>
        <strain evidence="2">211/11P</strain>
        <tissue evidence="2">Whole cell</tissue>
    </source>
</reference>
<dbReference type="Proteomes" id="UP001055712">
    <property type="component" value="Unassembled WGS sequence"/>
</dbReference>
<dbReference type="EMBL" id="SIDB01000006">
    <property type="protein sequence ID" value="KAI3431495.1"/>
    <property type="molecule type" value="Genomic_DNA"/>
</dbReference>
<evidence type="ECO:0000313" key="3">
    <source>
        <dbReference type="Proteomes" id="UP001055712"/>
    </source>
</evidence>
<keyword evidence="3" id="KW-1185">Reference proteome</keyword>
<accession>A0A9D4TPU1</accession>
<dbReference type="InterPro" id="IPR028322">
    <property type="entry name" value="PNRC-like_rgn"/>
</dbReference>
<reference evidence="2" key="1">
    <citation type="journal article" date="2019" name="Plant J.">
        <title>Chlorella vulgaris genome assembly and annotation reveals the molecular basis for metabolic acclimation to high light conditions.</title>
        <authorList>
            <person name="Cecchin M."/>
            <person name="Marcolungo L."/>
            <person name="Rossato M."/>
            <person name="Girolomoni L."/>
            <person name="Cosentino E."/>
            <person name="Cuine S."/>
            <person name="Li-Beisson Y."/>
            <person name="Delledonne M."/>
            <person name="Ballottari M."/>
        </authorList>
    </citation>
    <scope>NUCLEOTIDE SEQUENCE</scope>
    <source>
        <strain evidence="2">211/11P</strain>
    </source>
</reference>
<dbReference type="OrthoDB" id="10573079at2759"/>
<organism evidence="2 3">
    <name type="scientific">Chlorella vulgaris</name>
    <name type="common">Green alga</name>
    <dbReference type="NCBI Taxonomy" id="3077"/>
    <lineage>
        <taxon>Eukaryota</taxon>
        <taxon>Viridiplantae</taxon>
        <taxon>Chlorophyta</taxon>
        <taxon>core chlorophytes</taxon>
        <taxon>Trebouxiophyceae</taxon>
        <taxon>Chlorellales</taxon>
        <taxon>Chlorellaceae</taxon>
        <taxon>Chlorella clade</taxon>
        <taxon>Chlorella</taxon>
    </lineage>
</organism>
<dbReference type="Pfam" id="PF15365">
    <property type="entry name" value="PNRC"/>
    <property type="match status" value="1"/>
</dbReference>
<gene>
    <name evidence="2" type="ORF">D9Q98_004546</name>
</gene>
<sequence>MATLVLQAQPPHHHARMQVFKGDQDHLLDKLIAASQLREVSLDSLQERTLVPYFDASDASTASYLATQPGRKQAQQPPAAHGLKRHAHERSSAHLAGSPPKKEAELLQARHQRRPKQAVSCGTASPASSSGGKGSTSTSTSGSDTEMSSTPARKSRVLAAPASARKHSRDATATTTAASRAAAAPSSGAQRATPPPPKRPSSNQASLDMRQLAAASAAAAASLRTPGKSGARTPPCPSKFAGPAFTNSPTPDCLPLPTSTLLFQDAADSLRSRLTL</sequence>
<feature type="compositionally biased region" description="Low complexity" evidence="1">
    <location>
        <begin position="171"/>
        <end position="192"/>
    </location>
</feature>
<dbReference type="AlphaFoldDB" id="A0A9D4TPU1"/>
<dbReference type="GO" id="GO:0016071">
    <property type="term" value="P:mRNA metabolic process"/>
    <property type="evidence" value="ECO:0007669"/>
    <property type="project" value="UniProtKB-ARBA"/>
</dbReference>
<name>A0A9D4TPU1_CHLVU</name>
<feature type="compositionally biased region" description="Low complexity" evidence="1">
    <location>
        <begin position="213"/>
        <end position="222"/>
    </location>
</feature>
<feature type="region of interest" description="Disordered" evidence="1">
    <location>
        <begin position="66"/>
        <end position="243"/>
    </location>
</feature>
<feature type="compositionally biased region" description="Low complexity" evidence="1">
    <location>
        <begin position="120"/>
        <end position="150"/>
    </location>
</feature>
<comment type="caution">
    <text evidence="2">The sequence shown here is derived from an EMBL/GenBank/DDBJ whole genome shotgun (WGS) entry which is preliminary data.</text>
</comment>
<evidence type="ECO:0000256" key="1">
    <source>
        <dbReference type="SAM" id="MobiDB-lite"/>
    </source>
</evidence>
<proteinExistence type="predicted"/>
<evidence type="ECO:0000313" key="2">
    <source>
        <dbReference type="EMBL" id="KAI3431495.1"/>
    </source>
</evidence>